<reference evidence="1 2" key="1">
    <citation type="journal article" date="2022" name="Hortic Res">
        <title>A haplotype resolved chromosomal level avocado genome allows analysis of novel avocado genes.</title>
        <authorList>
            <person name="Nath O."/>
            <person name="Fletcher S.J."/>
            <person name="Hayward A."/>
            <person name="Shaw L.M."/>
            <person name="Masouleh A.K."/>
            <person name="Furtado A."/>
            <person name="Henry R.J."/>
            <person name="Mitter N."/>
        </authorList>
    </citation>
    <scope>NUCLEOTIDE SEQUENCE [LARGE SCALE GENOMIC DNA]</scope>
    <source>
        <strain evidence="2">cv. Hass</strain>
    </source>
</reference>
<name>A0ACC2KXC4_PERAE</name>
<evidence type="ECO:0000313" key="1">
    <source>
        <dbReference type="EMBL" id="KAJ8625643.1"/>
    </source>
</evidence>
<gene>
    <name evidence="1" type="ORF">MRB53_034173</name>
</gene>
<comment type="caution">
    <text evidence="1">The sequence shown here is derived from an EMBL/GenBank/DDBJ whole genome shotgun (WGS) entry which is preliminary data.</text>
</comment>
<protein>
    <submittedName>
        <fullName evidence="1">Uncharacterized protein</fullName>
    </submittedName>
</protein>
<dbReference type="EMBL" id="CM056819">
    <property type="protein sequence ID" value="KAJ8625643.1"/>
    <property type="molecule type" value="Genomic_DNA"/>
</dbReference>
<keyword evidence="2" id="KW-1185">Reference proteome</keyword>
<evidence type="ECO:0000313" key="2">
    <source>
        <dbReference type="Proteomes" id="UP001234297"/>
    </source>
</evidence>
<sequence length="227" mass="23452">MASSLARSIILAKDPQIPCFSGSSLKPLEQSAVKVSHFNWSVRSIHWKRENLSTHKISLKVRAQNGGHDGRASSTFFVGGFIFGGLIMGALGCVYAPQISKVLAGTDGKDLMRKLPKFIYDEEKALEGAVHVDVSLISGSAGSDVAERSGVLCCCLLAVGLETLSEMGKCGIWGIGVTGGGEGGSEGSIGIGGEDDGEGKETGSVPTGGGVRIDPVENGNSVSLKIT</sequence>
<accession>A0ACC2KXC4</accession>
<proteinExistence type="predicted"/>
<dbReference type="Proteomes" id="UP001234297">
    <property type="component" value="Chromosome 11"/>
</dbReference>
<organism evidence="1 2">
    <name type="scientific">Persea americana</name>
    <name type="common">Avocado</name>
    <dbReference type="NCBI Taxonomy" id="3435"/>
    <lineage>
        <taxon>Eukaryota</taxon>
        <taxon>Viridiplantae</taxon>
        <taxon>Streptophyta</taxon>
        <taxon>Embryophyta</taxon>
        <taxon>Tracheophyta</taxon>
        <taxon>Spermatophyta</taxon>
        <taxon>Magnoliopsida</taxon>
        <taxon>Magnoliidae</taxon>
        <taxon>Laurales</taxon>
        <taxon>Lauraceae</taxon>
        <taxon>Persea</taxon>
    </lineage>
</organism>